<evidence type="ECO:0000259" key="11">
    <source>
        <dbReference type="PROSITE" id="PS50109"/>
    </source>
</evidence>
<feature type="domain" description="PAC" evidence="13">
    <location>
        <begin position="263"/>
        <end position="317"/>
    </location>
</feature>
<dbReference type="InterPro" id="IPR036097">
    <property type="entry name" value="HisK_dim/P_sf"/>
</dbReference>
<dbReference type="SMART" id="SM00091">
    <property type="entry name" value="PAS"/>
    <property type="match status" value="2"/>
</dbReference>
<dbReference type="FunFam" id="3.30.565.10:FF:000006">
    <property type="entry name" value="Sensor histidine kinase WalK"/>
    <property type="match status" value="1"/>
</dbReference>
<accession>B0BYI8</accession>
<dbReference type="Pfam" id="PF00989">
    <property type="entry name" value="PAS"/>
    <property type="match status" value="1"/>
</dbReference>
<keyword evidence="8" id="KW-0472">Membrane</keyword>
<dbReference type="EC" id="2.7.13.3" evidence="3"/>
<dbReference type="PROSITE" id="PS50109">
    <property type="entry name" value="HIS_KIN"/>
    <property type="match status" value="1"/>
</dbReference>
<dbReference type="Pfam" id="PF00512">
    <property type="entry name" value="HisKA"/>
    <property type="match status" value="1"/>
</dbReference>
<dbReference type="InterPro" id="IPR005467">
    <property type="entry name" value="His_kinase_dom"/>
</dbReference>
<dbReference type="PANTHER" id="PTHR43711:SF26">
    <property type="entry name" value="SENSOR HISTIDINE KINASE RCSC"/>
    <property type="match status" value="1"/>
</dbReference>
<dbReference type="InterPro" id="IPR035965">
    <property type="entry name" value="PAS-like_dom_sf"/>
</dbReference>
<dbReference type="Gene3D" id="1.10.287.130">
    <property type="match status" value="1"/>
</dbReference>
<dbReference type="SMART" id="SM00388">
    <property type="entry name" value="HisKA"/>
    <property type="match status" value="1"/>
</dbReference>
<feature type="domain" description="Histidine kinase" evidence="11">
    <location>
        <begin position="463"/>
        <end position="705"/>
    </location>
</feature>
<keyword evidence="4" id="KW-0597">Phosphoprotein</keyword>
<dbReference type="eggNOG" id="COG2203">
    <property type="taxonomic scope" value="Bacteria"/>
</dbReference>
<dbReference type="SUPFAM" id="SSF55785">
    <property type="entry name" value="PYP-like sensor domain (PAS domain)"/>
    <property type="match status" value="2"/>
</dbReference>
<keyword evidence="5" id="KW-0808">Transferase</keyword>
<dbReference type="SMART" id="SM00387">
    <property type="entry name" value="HATPase_c"/>
    <property type="match status" value="1"/>
</dbReference>
<dbReference type="STRING" id="329726.AM1_0829"/>
<keyword evidence="7" id="KW-0902">Two-component regulatory system</keyword>
<evidence type="ECO:0000313" key="14">
    <source>
        <dbReference type="EMBL" id="ABW25873.1"/>
    </source>
</evidence>
<proteinExistence type="inferred from homology"/>
<keyword evidence="6 14" id="KW-0418">Kinase</keyword>
<dbReference type="InterPro" id="IPR000014">
    <property type="entry name" value="PAS"/>
</dbReference>
<dbReference type="AlphaFoldDB" id="B0BYI8"/>
<keyword evidence="15" id="KW-1185">Reference proteome</keyword>
<sequence>MSLPLSAMNLEKHNQRMQLLADVTYKIRQSLDLHEILQTTVTEVRQLLDADRVVMFQIHPDGAGTVVQEAVLPGWSKSINQNIVDTCFGTSFIDSYRQGRVSAISDIETAPITPCHADLLRQFEVKANLVIPIISQGQLWGLLIAHQCSAPREWQAFEVDLLKQLADQAGIALAQAKLLADLNQAHQQLRFHVENSPLAVIEWDHACRIQRWSAQAERIFGWSGEEVIGRGPDHWFIHTDDLHLFREHVLNLTGHPFPNYANPDMERLTRNYTKAGDLIDCEWYSSALFDAEGNLVSILSMAQDVSARQQAEAALQQLNRELEMRVEQRTAALQESEQRFRSLFEAAPDFIYVLDTKGVIQHVNPVVIERSGYRKSELEGHPFINLFAPKSQVLCQQQFGDLLAQGSHRQELEFMGKNGKILTVDCSFKVVKDPLGKTSILVVQRDISDRKALERIKDEFISVVSHELRTPLTSIHGSIKLLATGQLGDLSDDGQQMLDIADQNTDRLVRLVSDVLDLQRIESGQAKISKHLCDAADLMTHATDAMRSMAYHHQVTLKSTPLLTMVWANPDYMVQTLTNLISNAIKFSQPGGTVELAAELRIEERRAKDSSSPPESHDTPFPITIKHTELWFQVIDQGQGIPADKLESVFERFQQVDASDAREKGGTGLGLAICRKIVEQHGGKIWAESVLGQGSCFFVALPMSCWLVEKAEVS</sequence>
<evidence type="ECO:0000256" key="8">
    <source>
        <dbReference type="ARBA" id="ARBA00023136"/>
    </source>
</evidence>
<reference evidence="14 15" key="1">
    <citation type="journal article" date="2008" name="Proc. Natl. Acad. Sci. U.S.A.">
        <title>Niche adaptation and genome expansion in the chlorophyll d-producing cyanobacterium Acaryochloris marina.</title>
        <authorList>
            <person name="Swingley W.D."/>
            <person name="Chen M."/>
            <person name="Cheung P.C."/>
            <person name="Conrad A.L."/>
            <person name="Dejesa L.C."/>
            <person name="Hao J."/>
            <person name="Honchak B.M."/>
            <person name="Karbach L.E."/>
            <person name="Kurdoglu A."/>
            <person name="Lahiri S."/>
            <person name="Mastrian S.D."/>
            <person name="Miyashita H."/>
            <person name="Page L."/>
            <person name="Ramakrishna P."/>
            <person name="Satoh S."/>
            <person name="Sattley W.M."/>
            <person name="Shimada Y."/>
            <person name="Taylor H.L."/>
            <person name="Tomo T."/>
            <person name="Tsuchiya T."/>
            <person name="Wang Z.T."/>
            <person name="Raymond J."/>
            <person name="Mimuro M."/>
            <person name="Blankenship R.E."/>
            <person name="Touchman J.W."/>
        </authorList>
    </citation>
    <scope>NUCLEOTIDE SEQUENCE [LARGE SCALE GENOMIC DNA]</scope>
    <source>
        <strain evidence="15">MBIC 11017</strain>
    </source>
</reference>
<dbReference type="SMART" id="SM00065">
    <property type="entry name" value="GAF"/>
    <property type="match status" value="1"/>
</dbReference>
<dbReference type="InterPro" id="IPR036890">
    <property type="entry name" value="HATPase_C_sf"/>
</dbReference>
<dbReference type="KEGG" id="amr:AM1_0829"/>
<dbReference type="EMBL" id="CP000828">
    <property type="protein sequence ID" value="ABW25873.1"/>
    <property type="molecule type" value="Genomic_DNA"/>
</dbReference>
<dbReference type="Proteomes" id="UP000000268">
    <property type="component" value="Chromosome"/>
</dbReference>
<evidence type="ECO:0000259" key="13">
    <source>
        <dbReference type="PROSITE" id="PS50113"/>
    </source>
</evidence>
<dbReference type="InterPro" id="IPR016132">
    <property type="entry name" value="Phyto_chromo_attachment"/>
</dbReference>
<keyword evidence="9" id="KW-0175">Coiled coil</keyword>
<organism evidence="14 15">
    <name type="scientific">Acaryochloris marina (strain MBIC 11017)</name>
    <dbReference type="NCBI Taxonomy" id="329726"/>
    <lineage>
        <taxon>Bacteria</taxon>
        <taxon>Bacillati</taxon>
        <taxon>Cyanobacteriota</taxon>
        <taxon>Cyanophyceae</taxon>
        <taxon>Acaryochloridales</taxon>
        <taxon>Acaryochloridaceae</taxon>
        <taxon>Acaryochloris</taxon>
    </lineage>
</organism>
<dbReference type="InterPro" id="IPR013767">
    <property type="entry name" value="PAS_fold"/>
</dbReference>
<dbReference type="InterPro" id="IPR001610">
    <property type="entry name" value="PAC"/>
</dbReference>
<evidence type="ECO:0000256" key="9">
    <source>
        <dbReference type="SAM" id="Coils"/>
    </source>
</evidence>
<feature type="domain" description="PAS" evidence="12">
    <location>
        <begin position="185"/>
        <end position="247"/>
    </location>
</feature>
<evidence type="ECO:0000259" key="10">
    <source>
        <dbReference type="PROSITE" id="PS50046"/>
    </source>
</evidence>
<evidence type="ECO:0000256" key="1">
    <source>
        <dbReference type="ARBA" id="ARBA00000085"/>
    </source>
</evidence>
<feature type="coiled-coil region" evidence="9">
    <location>
        <begin position="301"/>
        <end position="339"/>
    </location>
</feature>
<dbReference type="NCBIfam" id="TIGR00229">
    <property type="entry name" value="sensory_box"/>
    <property type="match status" value="2"/>
</dbReference>
<feature type="domain" description="Phytochrome chromophore attachment site" evidence="10">
    <location>
        <begin position="32"/>
        <end position="168"/>
    </location>
</feature>
<dbReference type="InterPro" id="IPR029016">
    <property type="entry name" value="GAF-like_dom_sf"/>
</dbReference>
<evidence type="ECO:0000256" key="7">
    <source>
        <dbReference type="ARBA" id="ARBA00023012"/>
    </source>
</evidence>
<evidence type="ECO:0000259" key="12">
    <source>
        <dbReference type="PROSITE" id="PS50112"/>
    </source>
</evidence>
<dbReference type="PROSITE" id="PS50046">
    <property type="entry name" value="PHYTOCHROME_2"/>
    <property type="match status" value="1"/>
</dbReference>
<dbReference type="InterPro" id="IPR000700">
    <property type="entry name" value="PAS-assoc_C"/>
</dbReference>
<dbReference type="RefSeq" id="WP_012161452.1">
    <property type="nucleotide sequence ID" value="NC_009925.1"/>
</dbReference>
<dbReference type="PROSITE" id="PS50113">
    <property type="entry name" value="PAC"/>
    <property type="match status" value="2"/>
</dbReference>
<dbReference type="Pfam" id="PF13426">
    <property type="entry name" value="PAS_9"/>
    <property type="match status" value="1"/>
</dbReference>
<evidence type="ECO:0000256" key="3">
    <source>
        <dbReference type="ARBA" id="ARBA00012438"/>
    </source>
</evidence>
<evidence type="ECO:0000313" key="15">
    <source>
        <dbReference type="Proteomes" id="UP000000268"/>
    </source>
</evidence>
<dbReference type="PROSITE" id="PS50112">
    <property type="entry name" value="PAS"/>
    <property type="match status" value="2"/>
</dbReference>
<dbReference type="InterPro" id="IPR003594">
    <property type="entry name" value="HATPase_dom"/>
</dbReference>
<dbReference type="PRINTS" id="PR00344">
    <property type="entry name" value="BCTRLSENSOR"/>
</dbReference>
<dbReference type="Gene3D" id="3.30.450.40">
    <property type="match status" value="1"/>
</dbReference>
<dbReference type="GO" id="GO:0000155">
    <property type="term" value="F:phosphorelay sensor kinase activity"/>
    <property type="evidence" value="ECO:0007669"/>
    <property type="project" value="InterPro"/>
</dbReference>
<comment type="similarity">
    <text evidence="2">In the N-terminal section; belongs to the phytochrome family.</text>
</comment>
<comment type="catalytic activity">
    <reaction evidence="1">
        <text>ATP + protein L-histidine = ADP + protein N-phospho-L-histidine.</text>
        <dbReference type="EC" id="2.7.13.3"/>
    </reaction>
</comment>
<feature type="domain" description="PAS" evidence="12">
    <location>
        <begin position="336"/>
        <end position="406"/>
    </location>
</feature>
<dbReference type="InterPro" id="IPR004358">
    <property type="entry name" value="Sig_transdc_His_kin-like_C"/>
</dbReference>
<dbReference type="SUPFAM" id="SSF47384">
    <property type="entry name" value="Homodimeric domain of signal transducing histidine kinase"/>
    <property type="match status" value="1"/>
</dbReference>
<protein>
    <recommendedName>
        <fullName evidence="3">histidine kinase</fullName>
        <ecNumber evidence="3">2.7.13.3</ecNumber>
    </recommendedName>
</protein>
<dbReference type="PANTHER" id="PTHR43711">
    <property type="entry name" value="TWO-COMPONENT HISTIDINE KINASE"/>
    <property type="match status" value="1"/>
</dbReference>
<dbReference type="GO" id="GO:0006355">
    <property type="term" value="P:regulation of DNA-templated transcription"/>
    <property type="evidence" value="ECO:0007669"/>
    <property type="project" value="InterPro"/>
</dbReference>
<dbReference type="Pfam" id="PF01590">
    <property type="entry name" value="GAF"/>
    <property type="match status" value="1"/>
</dbReference>
<feature type="domain" description="PAC" evidence="13">
    <location>
        <begin position="408"/>
        <end position="459"/>
    </location>
</feature>
<evidence type="ECO:0000256" key="2">
    <source>
        <dbReference type="ARBA" id="ARBA00006402"/>
    </source>
</evidence>
<dbReference type="Gene3D" id="3.30.565.10">
    <property type="entry name" value="Histidine kinase-like ATPase, C-terminal domain"/>
    <property type="match status" value="1"/>
</dbReference>
<dbReference type="InterPro" id="IPR050736">
    <property type="entry name" value="Sensor_HK_Regulatory"/>
</dbReference>
<dbReference type="FunFam" id="1.10.287.130:FF:000001">
    <property type="entry name" value="Two-component sensor histidine kinase"/>
    <property type="match status" value="1"/>
</dbReference>
<name>B0BYI8_ACAM1</name>
<evidence type="ECO:0000256" key="5">
    <source>
        <dbReference type="ARBA" id="ARBA00022679"/>
    </source>
</evidence>
<dbReference type="CDD" id="cd00130">
    <property type="entry name" value="PAS"/>
    <property type="match status" value="2"/>
</dbReference>
<dbReference type="SMART" id="SM00086">
    <property type="entry name" value="PAC"/>
    <property type="match status" value="2"/>
</dbReference>
<evidence type="ECO:0000256" key="6">
    <source>
        <dbReference type="ARBA" id="ARBA00022777"/>
    </source>
</evidence>
<dbReference type="InterPro" id="IPR003018">
    <property type="entry name" value="GAF"/>
</dbReference>
<dbReference type="CDD" id="cd00082">
    <property type="entry name" value="HisKA"/>
    <property type="match status" value="1"/>
</dbReference>
<dbReference type="SUPFAM" id="SSF55874">
    <property type="entry name" value="ATPase domain of HSP90 chaperone/DNA topoisomerase II/histidine kinase"/>
    <property type="match status" value="1"/>
</dbReference>
<dbReference type="Gene3D" id="3.30.450.20">
    <property type="entry name" value="PAS domain"/>
    <property type="match status" value="2"/>
</dbReference>
<dbReference type="CDD" id="cd16922">
    <property type="entry name" value="HATPase_EvgS-ArcB-TorS-like"/>
    <property type="match status" value="1"/>
</dbReference>
<dbReference type="eggNOG" id="COG5002">
    <property type="taxonomic scope" value="Bacteria"/>
</dbReference>
<dbReference type="InterPro" id="IPR003661">
    <property type="entry name" value="HisK_dim/P_dom"/>
</dbReference>
<dbReference type="Pfam" id="PF02518">
    <property type="entry name" value="HATPase_c"/>
    <property type="match status" value="1"/>
</dbReference>
<dbReference type="SUPFAM" id="SSF55781">
    <property type="entry name" value="GAF domain-like"/>
    <property type="match status" value="1"/>
</dbReference>
<evidence type="ECO:0000256" key="4">
    <source>
        <dbReference type="ARBA" id="ARBA00022553"/>
    </source>
</evidence>
<dbReference type="HOGENOM" id="CLU_000445_114_71_3"/>
<gene>
    <name evidence="14" type="ordered locus">AM1_0829</name>
</gene>